<comment type="caution">
    <text evidence="5">The sequence shown here is derived from an EMBL/GenBank/DDBJ whole genome shotgun (WGS) entry which is preliminary data.</text>
</comment>
<proteinExistence type="predicted"/>
<keyword evidence="3" id="KW-0460">Magnesium</keyword>
<reference evidence="6" key="2">
    <citation type="submission" date="2013-04" db="EMBL/GenBank/DDBJ databases">
        <title>Genomic mechanisms accounting for the adaptation to parasitism in nematode-trapping fungi.</title>
        <authorList>
            <person name="Ahren D.G."/>
        </authorList>
    </citation>
    <scope>NUCLEOTIDE SEQUENCE [LARGE SCALE GENOMIC DNA]</scope>
    <source>
        <strain evidence="6">CBS 200.50</strain>
    </source>
</reference>
<dbReference type="GO" id="GO:0008299">
    <property type="term" value="P:isoprenoid biosynthetic process"/>
    <property type="evidence" value="ECO:0007669"/>
    <property type="project" value="InterPro"/>
</dbReference>
<dbReference type="STRING" id="1284197.S8AS28"/>
<dbReference type="PROSITE" id="PS00723">
    <property type="entry name" value="POLYPRENYL_SYNTHASE_1"/>
    <property type="match status" value="1"/>
</dbReference>
<dbReference type="Pfam" id="PF19086">
    <property type="entry name" value="Terpene_syn_C_2"/>
    <property type="match status" value="1"/>
</dbReference>
<dbReference type="PANTHER" id="PTHR12001:SF72">
    <property type="entry name" value="THIJ_PFPI FAMILY PROTEIN (AFU_ORTHOLOGUE AFUA_3G01210)-RELATED"/>
    <property type="match status" value="1"/>
</dbReference>
<dbReference type="HOGENOM" id="CLU_014015_10_0_1"/>
<dbReference type="SUPFAM" id="SSF48576">
    <property type="entry name" value="Terpenoid synthases"/>
    <property type="match status" value="2"/>
</dbReference>
<evidence type="ECO:0000256" key="3">
    <source>
        <dbReference type="ARBA" id="ARBA00022842"/>
    </source>
</evidence>
<dbReference type="Gene3D" id="1.10.600.10">
    <property type="entry name" value="Farnesyl Diphosphate Synthase"/>
    <property type="match status" value="2"/>
</dbReference>
<accession>S8AS28</accession>
<reference evidence="5 6" key="1">
    <citation type="journal article" date="2013" name="PLoS Genet.">
        <title>Genomic mechanisms accounting for the adaptation to parasitism in nematode-trapping fungi.</title>
        <authorList>
            <person name="Meerupati T."/>
            <person name="Andersson K.M."/>
            <person name="Friman E."/>
            <person name="Kumar D."/>
            <person name="Tunlid A."/>
            <person name="Ahren D."/>
        </authorList>
    </citation>
    <scope>NUCLEOTIDE SEQUENCE [LARGE SCALE GENOMIC DNA]</scope>
    <source>
        <strain evidence="5 6">CBS 200.50</strain>
    </source>
</reference>
<protein>
    <recommendedName>
        <fullName evidence="7">Dimethylallyltranstransferase</fullName>
    </recommendedName>
</protein>
<dbReference type="OrthoDB" id="6921389at2759"/>
<dbReference type="InterPro" id="IPR008949">
    <property type="entry name" value="Isoprenoid_synthase_dom_sf"/>
</dbReference>
<evidence type="ECO:0008006" key="7">
    <source>
        <dbReference type="Google" id="ProtNLM"/>
    </source>
</evidence>
<dbReference type="GO" id="GO:0004659">
    <property type="term" value="F:prenyltransferase activity"/>
    <property type="evidence" value="ECO:0007669"/>
    <property type="project" value="InterPro"/>
</dbReference>
<dbReference type="AlphaFoldDB" id="S8AS28"/>
<keyword evidence="1" id="KW-0808">Transferase</keyword>
<dbReference type="Pfam" id="PF00348">
    <property type="entry name" value="polyprenyl_synt"/>
    <property type="match status" value="1"/>
</dbReference>
<evidence type="ECO:0000313" key="5">
    <source>
        <dbReference type="EMBL" id="EPS43801.1"/>
    </source>
</evidence>
<feature type="compositionally biased region" description="Polar residues" evidence="4">
    <location>
        <begin position="363"/>
        <end position="376"/>
    </location>
</feature>
<dbReference type="InterPro" id="IPR033749">
    <property type="entry name" value="Polyprenyl_synt_CS"/>
</dbReference>
<dbReference type="EMBL" id="AQGS01000065">
    <property type="protein sequence ID" value="EPS43801.1"/>
    <property type="molecule type" value="Genomic_DNA"/>
</dbReference>
<dbReference type="PROSITE" id="PS00444">
    <property type="entry name" value="POLYPRENYL_SYNTHASE_2"/>
    <property type="match status" value="1"/>
</dbReference>
<keyword evidence="2" id="KW-0479">Metal-binding</keyword>
<dbReference type="PANTHER" id="PTHR12001">
    <property type="entry name" value="GERANYLGERANYL PYROPHOSPHATE SYNTHASE"/>
    <property type="match status" value="1"/>
</dbReference>
<sequence length="704" mass="80537">MDKFYHNLSTFPTMDSAAKKLLRVGIDPDETSMVVDIRGRDTQGISEGFPVRVHKDAWKADKGGADLERDWVTYIGPVTSRGGQSPNFGTFPSLGLVFNKAERLRLFGFLYDDQLETSENASFDMGLGAEETAEQRVETNQSASNAQQLQSKIALQILKMDRECGEVLINIWKEMVAHSTNMLTLEDNFFHDFEAYIDSRIIDTGCLGGVMLFGLGATLTDEEYRVAAEVLRPCWASLALVNDYFSFEKEYREYLEKGTRITNSIWFYKQARNIDISEAKGIVREQINGFEQGFLRKRAAFYEDSTGKSEALLKYIETWYYVIGANTHWSSDCYRYNSVPKVTRDEAPLKAEQMQSVLEELTISGSSTPNSQNSESPEIWAGESKATTPTVSETPEETTNGEGLDTELLLAPYEYLRSMPSKGVRETFVNALNLWFAVPDKSLQQIKNIGQILHTASLMLDDMQDNSTLRRGQDAAHIRYGQPQTINSANYLIMWAAEQVSKLESPACSTIFFDEIRNSLIGQSYEIDWKDKMVCPTEDQYIDMVEKKTGGLFRFLTRLITTLSRKNKTFNLDKLASNIGQYFQIRDDFMNLTYTKYTDQKGFCEDLDEGKFSYLIVHAWNREPTEDSSRVRALFQERAKNRGLNREAKEEILAILQRTGSFQYTETKMQQLQREIDEEVTRFEKEAGIENWSLQLLLYKLYTN</sequence>
<evidence type="ECO:0000256" key="1">
    <source>
        <dbReference type="ARBA" id="ARBA00022679"/>
    </source>
</evidence>
<evidence type="ECO:0000256" key="2">
    <source>
        <dbReference type="ARBA" id="ARBA00022723"/>
    </source>
</evidence>
<name>S8AS28_DACHA</name>
<feature type="region of interest" description="Disordered" evidence="4">
    <location>
        <begin position="362"/>
        <end position="404"/>
    </location>
</feature>
<dbReference type="SFLD" id="SFLDS00005">
    <property type="entry name" value="Isoprenoid_Synthase_Type_I"/>
    <property type="match status" value="1"/>
</dbReference>
<dbReference type="GO" id="GO:0046872">
    <property type="term" value="F:metal ion binding"/>
    <property type="evidence" value="ECO:0007669"/>
    <property type="project" value="UniProtKB-KW"/>
</dbReference>
<keyword evidence="6" id="KW-1185">Reference proteome</keyword>
<dbReference type="Proteomes" id="UP000015100">
    <property type="component" value="Unassembled WGS sequence"/>
</dbReference>
<evidence type="ECO:0000256" key="4">
    <source>
        <dbReference type="SAM" id="MobiDB-lite"/>
    </source>
</evidence>
<dbReference type="eggNOG" id="KOG0777">
    <property type="taxonomic scope" value="Eukaryota"/>
</dbReference>
<dbReference type="OMA" id="RANNGSM"/>
<organism evidence="5 6">
    <name type="scientific">Dactylellina haptotyla (strain CBS 200.50)</name>
    <name type="common">Nematode-trapping fungus</name>
    <name type="synonym">Monacrosporium haptotylum</name>
    <dbReference type="NCBI Taxonomy" id="1284197"/>
    <lineage>
        <taxon>Eukaryota</taxon>
        <taxon>Fungi</taxon>
        <taxon>Dikarya</taxon>
        <taxon>Ascomycota</taxon>
        <taxon>Pezizomycotina</taxon>
        <taxon>Orbiliomycetes</taxon>
        <taxon>Orbiliales</taxon>
        <taxon>Orbiliaceae</taxon>
        <taxon>Dactylellina</taxon>
    </lineage>
</organism>
<dbReference type="InterPro" id="IPR000092">
    <property type="entry name" value="Polyprenyl_synt"/>
</dbReference>
<dbReference type="GO" id="GO:0043386">
    <property type="term" value="P:mycotoxin biosynthetic process"/>
    <property type="evidence" value="ECO:0007669"/>
    <property type="project" value="UniProtKB-ARBA"/>
</dbReference>
<dbReference type="GO" id="GO:0046165">
    <property type="term" value="P:alcohol biosynthetic process"/>
    <property type="evidence" value="ECO:0007669"/>
    <property type="project" value="UniProtKB-ARBA"/>
</dbReference>
<gene>
    <name evidence="5" type="ORF">H072_2231</name>
</gene>
<evidence type="ECO:0000313" key="6">
    <source>
        <dbReference type="Proteomes" id="UP000015100"/>
    </source>
</evidence>